<evidence type="ECO:0008006" key="3">
    <source>
        <dbReference type="Google" id="ProtNLM"/>
    </source>
</evidence>
<dbReference type="OrthoDB" id="7867191at2"/>
<evidence type="ECO:0000313" key="1">
    <source>
        <dbReference type="EMBL" id="SMX30453.1"/>
    </source>
</evidence>
<dbReference type="RefSeq" id="WP_099249546.1">
    <property type="nucleotide sequence ID" value="NZ_FXXP01000005.1"/>
</dbReference>
<keyword evidence="2" id="KW-1185">Reference proteome</keyword>
<organism evidence="1 2">
    <name type="scientific">Pelagimonas phthalicica</name>
    <dbReference type="NCBI Taxonomy" id="1037362"/>
    <lineage>
        <taxon>Bacteria</taxon>
        <taxon>Pseudomonadati</taxon>
        <taxon>Pseudomonadota</taxon>
        <taxon>Alphaproteobacteria</taxon>
        <taxon>Rhodobacterales</taxon>
        <taxon>Roseobacteraceae</taxon>
        <taxon>Pelagimonas</taxon>
    </lineage>
</organism>
<accession>A0A238JJ72</accession>
<dbReference type="EMBL" id="FXXP01000005">
    <property type="protein sequence ID" value="SMX30453.1"/>
    <property type="molecule type" value="Genomic_DNA"/>
</dbReference>
<protein>
    <recommendedName>
        <fullName evidence="3">Prepilin-type N-terminal cleavage/methylation domain-containing protein</fullName>
    </recommendedName>
</protein>
<name>A0A238JJ72_9RHOB</name>
<evidence type="ECO:0000313" key="2">
    <source>
        <dbReference type="Proteomes" id="UP000225972"/>
    </source>
</evidence>
<proteinExistence type="predicted"/>
<gene>
    <name evidence="1" type="ORF">TRP8649_04597</name>
</gene>
<dbReference type="Proteomes" id="UP000225972">
    <property type="component" value="Unassembled WGS sequence"/>
</dbReference>
<reference evidence="2" key="1">
    <citation type="submission" date="2017-05" db="EMBL/GenBank/DDBJ databases">
        <authorList>
            <person name="Rodrigo-Torres L."/>
            <person name="Arahal R. D."/>
            <person name="Lucena T."/>
        </authorList>
    </citation>
    <scope>NUCLEOTIDE SEQUENCE [LARGE SCALE GENOMIC DNA]</scope>
    <source>
        <strain evidence="2">CECT 8649</strain>
    </source>
</reference>
<dbReference type="AlphaFoldDB" id="A0A238JJ72"/>
<sequence>MTLRSKPAPRRSRAGLTLFEALLSLALLSLITAVAIAGLRGPSPSVRLHRAAAELQTQISEARLRAIDQNILQVLTLSEAACDAIAPSVTLYPDGTVQGGPFCLFELEQSLILHLDPVTGKLNRDEDHP</sequence>